<dbReference type="AlphaFoldDB" id="A0A1B6K2R0"/>
<sequence>MSSNSPSKQSQTQVVNYYKENTSENIYNSQDKLNNCKHKRHNRFLGDKPEKSYRQAFNSKPTCQYHVDQSSSNISVCSCESCIAEQRWRSLNKYKNNSVRQSQKNSDCSCSLCNDSSDREHIPTIYKTPHNNKKVLFLKPTNDESMYNRAATDGNQFQHKNRKIYPQHFDLPYVEDVCFCKPELANNAPRKNTRQYPARWNNQFYQNLIYMPYQQRLKNKIKSKQKKRMKKGHRPENDKEYIKSVYYYDISPDNDSGIVKNPDKQQHQYDEQINSDKFKNKQANTFNIPHKEQYMSDYGGSQNQSNNSRKHFVSNKKEYTHFPNNKYWHHGIDSYSSNSESEESNNNKRIPDNLPFKKKLSPGTHLHIKFYENEEVEEVQKLPYNGEKSAKFKQRGPFRTPQFYERKEPNNWPYDDWQRPHRWGSNKFFRRHQQNMKFNKPFGHNGRSSDQNEYSSNDSACHCRVNMCNNPKCTTDNVPDDMVVFLENNDTSSLSETSDLKKVINSLKDFETDVCEYCIVNEKKIKLVPNDEKKFNGKGKTKVILKKEIIKCPNCRSKLNKRIFKATHKWSNSDIPDSKGKRNSIKEVPSKILEEDIRSTKAYPNGIQMENTNSPRINFSASPDQKVQTADNKIEDFSILMQNKKPLPIFQAQVDQGNIFKHPNSQNIVESQKSLDVPNYGNTININIERGSYSIGTFNDKKIQHTSRENTLNEPKLNSEKLTFINSFDKEIKKQEQFINKTDERDENPSQCDKSTAMSKSSKTTIFQSLIMKTTKEDLTTAAKNDTPKEQNNTTPYNNKSENGLPPKEEYMEENKNTKATANLSTVISTDKKVMPPNKYHGFKDYLYSNRMPYKPLSQKVPLIFSALTRKGKNNVSVTKITKSKEVLHYFPKKSINCINQGRRTSKQFKQRQTGYPKISSKDILRNSGRKQFRNCHKSSIYNNLEETSSDTKLDSINDIAAMPSESSYSVLNWEKVANKLKEEQILS</sequence>
<dbReference type="EMBL" id="GECU01001960">
    <property type="protein sequence ID" value="JAT05747.1"/>
    <property type="molecule type" value="Transcribed_RNA"/>
</dbReference>
<accession>A0A1B6K2R0</accession>
<feature type="compositionally biased region" description="Basic and acidic residues" evidence="1">
    <location>
        <begin position="738"/>
        <end position="748"/>
    </location>
</feature>
<gene>
    <name evidence="2" type="ORF">g.23433</name>
</gene>
<name>A0A1B6K2R0_9HEMI</name>
<feature type="compositionally biased region" description="Polar residues" evidence="1">
    <location>
        <begin position="790"/>
        <end position="802"/>
    </location>
</feature>
<feature type="region of interest" description="Disordered" evidence="1">
    <location>
        <begin position="738"/>
        <end position="759"/>
    </location>
</feature>
<evidence type="ECO:0000256" key="1">
    <source>
        <dbReference type="SAM" id="MobiDB-lite"/>
    </source>
</evidence>
<organism evidence="2">
    <name type="scientific">Homalodisca liturata</name>
    <dbReference type="NCBI Taxonomy" id="320908"/>
    <lineage>
        <taxon>Eukaryota</taxon>
        <taxon>Metazoa</taxon>
        <taxon>Ecdysozoa</taxon>
        <taxon>Arthropoda</taxon>
        <taxon>Hexapoda</taxon>
        <taxon>Insecta</taxon>
        <taxon>Pterygota</taxon>
        <taxon>Neoptera</taxon>
        <taxon>Paraneoptera</taxon>
        <taxon>Hemiptera</taxon>
        <taxon>Auchenorrhyncha</taxon>
        <taxon>Membracoidea</taxon>
        <taxon>Cicadellidae</taxon>
        <taxon>Cicadellinae</taxon>
        <taxon>Proconiini</taxon>
        <taxon>Homalodisca</taxon>
    </lineage>
</organism>
<feature type="region of interest" description="Disordered" evidence="1">
    <location>
        <begin position="333"/>
        <end position="358"/>
    </location>
</feature>
<evidence type="ECO:0000313" key="2">
    <source>
        <dbReference type="EMBL" id="JAT05747.1"/>
    </source>
</evidence>
<reference evidence="2" key="1">
    <citation type="submission" date="2015-11" db="EMBL/GenBank/DDBJ databases">
        <title>De novo transcriptome assembly of four potential Pierce s Disease insect vectors from Arizona vineyards.</title>
        <authorList>
            <person name="Tassone E.E."/>
        </authorList>
    </citation>
    <scope>NUCLEOTIDE SEQUENCE</scope>
</reference>
<protein>
    <submittedName>
        <fullName evidence="2">Uncharacterized protein</fullName>
    </submittedName>
</protein>
<proteinExistence type="predicted"/>
<feature type="region of interest" description="Disordered" evidence="1">
    <location>
        <begin position="781"/>
        <end position="814"/>
    </location>
</feature>